<organism evidence="3 4">
    <name type="scientific">Conidiobolus coronatus (strain ATCC 28846 / CBS 209.66 / NRRL 28638)</name>
    <name type="common">Delacroixia coronata</name>
    <dbReference type="NCBI Taxonomy" id="796925"/>
    <lineage>
        <taxon>Eukaryota</taxon>
        <taxon>Fungi</taxon>
        <taxon>Fungi incertae sedis</taxon>
        <taxon>Zoopagomycota</taxon>
        <taxon>Entomophthoromycotina</taxon>
        <taxon>Entomophthoromycetes</taxon>
        <taxon>Entomophthorales</taxon>
        <taxon>Ancylistaceae</taxon>
        <taxon>Conidiobolus</taxon>
    </lineage>
</organism>
<dbReference type="EMBL" id="KQ964535">
    <property type="protein sequence ID" value="KXN69429.1"/>
    <property type="molecule type" value="Genomic_DNA"/>
</dbReference>
<keyword evidence="2" id="KW-0472">Membrane</keyword>
<reference evidence="3 4" key="1">
    <citation type="journal article" date="2015" name="Genome Biol. Evol.">
        <title>Phylogenomic analyses indicate that early fungi evolved digesting cell walls of algal ancestors of land plants.</title>
        <authorList>
            <person name="Chang Y."/>
            <person name="Wang S."/>
            <person name="Sekimoto S."/>
            <person name="Aerts A.L."/>
            <person name="Choi C."/>
            <person name="Clum A."/>
            <person name="LaButti K.M."/>
            <person name="Lindquist E.A."/>
            <person name="Yee Ngan C."/>
            <person name="Ohm R.A."/>
            <person name="Salamov A.A."/>
            <person name="Grigoriev I.V."/>
            <person name="Spatafora J.W."/>
            <person name="Berbee M.L."/>
        </authorList>
    </citation>
    <scope>NUCLEOTIDE SEQUENCE [LARGE SCALE GENOMIC DNA]</scope>
    <source>
        <strain evidence="3 4">NRRL 28638</strain>
    </source>
</reference>
<feature type="region of interest" description="Disordered" evidence="1">
    <location>
        <begin position="104"/>
        <end position="148"/>
    </location>
</feature>
<keyword evidence="2" id="KW-1133">Transmembrane helix</keyword>
<sequence>MTTNADQNKIRLKRRWMRIAFASALLTLFVSCAILTKFFPDIVFGIVGVVIFAGTIFLVAKFGKKRNPRDLETGRASNLDEFGFEYTAELTEIPPCYNTANAEPPCYDSSHRQNPNNSDNLPPPPTVDFNQSENTPSTNGRLRLHENQ</sequence>
<accession>A0A137P3D4</accession>
<feature type="compositionally biased region" description="Polar residues" evidence="1">
    <location>
        <begin position="128"/>
        <end position="140"/>
    </location>
</feature>
<evidence type="ECO:0000256" key="1">
    <source>
        <dbReference type="SAM" id="MobiDB-lite"/>
    </source>
</evidence>
<dbReference type="AlphaFoldDB" id="A0A137P3D4"/>
<protein>
    <submittedName>
        <fullName evidence="3">Uncharacterized protein</fullName>
    </submittedName>
</protein>
<keyword evidence="4" id="KW-1185">Reference proteome</keyword>
<name>A0A137P3D4_CONC2</name>
<evidence type="ECO:0000256" key="2">
    <source>
        <dbReference type="SAM" id="Phobius"/>
    </source>
</evidence>
<evidence type="ECO:0000313" key="4">
    <source>
        <dbReference type="Proteomes" id="UP000070444"/>
    </source>
</evidence>
<gene>
    <name evidence="3" type="ORF">CONCODRAFT_8163</name>
</gene>
<proteinExistence type="predicted"/>
<keyword evidence="2" id="KW-0812">Transmembrane</keyword>
<evidence type="ECO:0000313" key="3">
    <source>
        <dbReference type="EMBL" id="KXN69429.1"/>
    </source>
</evidence>
<feature type="transmembrane region" description="Helical" evidence="2">
    <location>
        <begin position="42"/>
        <end position="60"/>
    </location>
</feature>
<dbReference type="Proteomes" id="UP000070444">
    <property type="component" value="Unassembled WGS sequence"/>
</dbReference>